<protein>
    <submittedName>
        <fullName evidence="1">Uncharacterized protein</fullName>
    </submittedName>
</protein>
<dbReference type="Proteomes" id="UP000243451">
    <property type="component" value="Unassembled WGS sequence"/>
</dbReference>
<keyword evidence="2" id="KW-1185">Reference proteome</keyword>
<dbReference type="EMBL" id="PPSK01000015">
    <property type="protein sequence ID" value="POB02069.1"/>
    <property type="molecule type" value="Genomic_DNA"/>
</dbReference>
<comment type="caution">
    <text evidence="1">The sequence shown here is derived from an EMBL/GenBank/DDBJ whole genome shotgun (WGS) entry which is preliminary data.</text>
</comment>
<gene>
    <name evidence="1" type="ORF">C1949_14590</name>
</gene>
<organism evidence="1 2">
    <name type="scientific">Halopseudomonas oceani</name>
    <dbReference type="NCBI Taxonomy" id="1708783"/>
    <lineage>
        <taxon>Bacteria</taxon>
        <taxon>Pseudomonadati</taxon>
        <taxon>Pseudomonadota</taxon>
        <taxon>Gammaproteobacteria</taxon>
        <taxon>Pseudomonadales</taxon>
        <taxon>Pseudomonadaceae</taxon>
        <taxon>Halopseudomonas</taxon>
    </lineage>
</organism>
<evidence type="ECO:0000313" key="1">
    <source>
        <dbReference type="EMBL" id="POB02069.1"/>
    </source>
</evidence>
<proteinExistence type="predicted"/>
<accession>A0A2P4ESP7</accession>
<dbReference type="AlphaFoldDB" id="A0A2P4ESP7"/>
<name>A0A2P4ESP7_9GAMM</name>
<evidence type="ECO:0000313" key="2">
    <source>
        <dbReference type="Proteomes" id="UP000243451"/>
    </source>
</evidence>
<sequence length="214" mass="23876">MSEDQCSLTVRIVDLLNGHERGSPFGPKEKQLTTAQPENNDDCDFCFVLRAPEDYSVRGNHYMTLFLDPADSQRTLEAGCFQIRCERPCNAQELVIWADQIMAALCGVFLDVPKIPCIDLADLRVVLHNAKGRSMIARAYQFGTFNTEAKRVLAGQRFQSAFAVLSLKKQDFSPELFSQIGSALEQNLDDEALLAVGVNNHQHPSTRLLVLSDD</sequence>
<reference evidence="1 2" key="1">
    <citation type="submission" date="2018-01" db="EMBL/GenBank/DDBJ databases">
        <title>Draft genome of the type strain Pseudomonas oceani DSM 100277 isolated from the deep water in Okinawa trough, northwestern Pacific Ocean.</title>
        <authorList>
            <person name="Gomila M."/>
            <person name="Mulet M."/>
            <person name="Garcia-Valdes E."/>
            <person name="Lalucat J."/>
        </authorList>
    </citation>
    <scope>NUCLEOTIDE SEQUENCE [LARGE SCALE GENOMIC DNA]</scope>
    <source>
        <strain evidence="1 2">DSM 100277</strain>
    </source>
</reference>